<dbReference type="PANTHER" id="PTHR35863:SF1">
    <property type="entry name" value="COBALT-PRECORRIN-5B C(1)-METHYLTRANSFERASE"/>
    <property type="match status" value="1"/>
</dbReference>
<dbReference type="HAMAP" id="MF_00787">
    <property type="entry name" value="CbiD"/>
    <property type="match status" value="1"/>
</dbReference>
<keyword evidence="1 5" id="KW-0169">Cobalamin biosynthesis</keyword>
<dbReference type="EC" id="2.1.1.195" evidence="5"/>
<evidence type="ECO:0000256" key="1">
    <source>
        <dbReference type="ARBA" id="ARBA00022573"/>
    </source>
</evidence>
<dbReference type="EMBL" id="FOMJ01000002">
    <property type="protein sequence ID" value="SFD17141.1"/>
    <property type="molecule type" value="Genomic_DNA"/>
</dbReference>
<gene>
    <name evidence="5" type="primary">cbiD</name>
    <name evidence="6" type="ORF">SAMN05660831_00988</name>
</gene>
<keyword evidence="3 5" id="KW-0808">Transferase</keyword>
<dbReference type="OrthoDB" id="6439987at2"/>
<reference evidence="6 7" key="1">
    <citation type="submission" date="2016-10" db="EMBL/GenBank/DDBJ databases">
        <authorList>
            <person name="de Groot N.N."/>
        </authorList>
    </citation>
    <scope>NUCLEOTIDE SEQUENCE [LARGE SCALE GENOMIC DNA]</scope>
    <source>
        <strain evidence="6 7">HL3</strain>
    </source>
</reference>
<dbReference type="GO" id="GO:0032259">
    <property type="term" value="P:methylation"/>
    <property type="evidence" value="ECO:0007669"/>
    <property type="project" value="UniProtKB-KW"/>
</dbReference>
<evidence type="ECO:0000313" key="7">
    <source>
        <dbReference type="Proteomes" id="UP000198611"/>
    </source>
</evidence>
<dbReference type="AlphaFoldDB" id="A0A1I1Q4T7"/>
<dbReference type="SUPFAM" id="SSF111342">
    <property type="entry name" value="CbiD-like"/>
    <property type="match status" value="1"/>
</dbReference>
<dbReference type="Proteomes" id="UP000198611">
    <property type="component" value="Unassembled WGS sequence"/>
</dbReference>
<dbReference type="UniPathway" id="UPA00148">
    <property type="reaction ID" value="UER00227"/>
</dbReference>
<evidence type="ECO:0000256" key="5">
    <source>
        <dbReference type="HAMAP-Rule" id="MF_00787"/>
    </source>
</evidence>
<dbReference type="PANTHER" id="PTHR35863">
    <property type="entry name" value="COBALT-PRECORRIN-5B C(1)-METHYLTRANSFERASE"/>
    <property type="match status" value="1"/>
</dbReference>
<dbReference type="STRING" id="1123397.SAMN05660831_00988"/>
<keyword evidence="2 5" id="KW-0489">Methyltransferase</keyword>
<dbReference type="NCBIfam" id="NF000849">
    <property type="entry name" value="PRK00075.1-1"/>
    <property type="match status" value="1"/>
</dbReference>
<dbReference type="InterPro" id="IPR002748">
    <property type="entry name" value="CbiD"/>
</dbReference>
<comment type="pathway">
    <text evidence="5">Cofactor biosynthesis; adenosylcobalamin biosynthesis; cob(II)yrinate a,c-diamide from sirohydrochlorin (anaerobic route): step 6/10.</text>
</comment>
<evidence type="ECO:0000256" key="3">
    <source>
        <dbReference type="ARBA" id="ARBA00022679"/>
    </source>
</evidence>
<accession>A0A1I1Q4T7</accession>
<comment type="similarity">
    <text evidence="5">Belongs to the CbiD family.</text>
</comment>
<comment type="catalytic activity">
    <reaction evidence="5">
        <text>Co-precorrin-5B + S-adenosyl-L-methionine = Co-precorrin-6A + S-adenosyl-L-homocysteine</text>
        <dbReference type="Rhea" id="RHEA:26285"/>
        <dbReference type="ChEBI" id="CHEBI:57856"/>
        <dbReference type="ChEBI" id="CHEBI:59789"/>
        <dbReference type="ChEBI" id="CHEBI:60063"/>
        <dbReference type="ChEBI" id="CHEBI:60064"/>
        <dbReference type="EC" id="2.1.1.195"/>
    </reaction>
</comment>
<keyword evidence="7" id="KW-1185">Reference proteome</keyword>
<sequence>MTVEGEPHAAGPGPKVETATLRTGLTTGVCATAAAVAAARLALGQRAPDPVPVTLPRGEAVTLPLHDSRALEGAGEAGTIKDAGDDPDATHGARVWARVRATPDAGIAFLAGAGVGTVTRPGLPVPAGEPAINPVPRRMLTEHLERVAAEAGHPGGFEVTVGVDDGERIAERTMNPRLGIRGGISILGTTGIVRPFSCSAYIASIHQAIEVARSNGLQRVAACTGGTSEDFARRQYGLEDLALIEMGDAFGAVLKYLRRRPLPALLLVAGFGKLSKFAAGHLDTHSRKSAIDLDFLARQAAEASADAALCERITASNTSIEALDACREAGVPLGNRIATLARDRAGAYLPAGTGIEVCAVDRNGEQVGLAPEVGV</sequence>
<evidence type="ECO:0000313" key="6">
    <source>
        <dbReference type="EMBL" id="SFD17141.1"/>
    </source>
</evidence>
<evidence type="ECO:0000256" key="4">
    <source>
        <dbReference type="ARBA" id="ARBA00022691"/>
    </source>
</evidence>
<dbReference type="PIRSF" id="PIRSF026782">
    <property type="entry name" value="CbiD"/>
    <property type="match status" value="1"/>
</dbReference>
<proteinExistence type="inferred from homology"/>
<dbReference type="Pfam" id="PF01888">
    <property type="entry name" value="CbiD"/>
    <property type="match status" value="1"/>
</dbReference>
<evidence type="ECO:0000256" key="2">
    <source>
        <dbReference type="ARBA" id="ARBA00022603"/>
    </source>
</evidence>
<dbReference type="Gene3D" id="3.30.2110.10">
    <property type="entry name" value="CbiD-like"/>
    <property type="match status" value="1"/>
</dbReference>
<dbReference type="NCBIfam" id="TIGR00312">
    <property type="entry name" value="cbiD"/>
    <property type="match status" value="1"/>
</dbReference>
<protein>
    <recommendedName>
        <fullName evidence="5">Cobalt-precorrin-5B C(1)-methyltransferase</fullName>
        <ecNumber evidence="5">2.1.1.195</ecNumber>
    </recommendedName>
    <alternativeName>
        <fullName evidence="5">Cobalt-precorrin-6A synthase</fullName>
    </alternativeName>
</protein>
<dbReference type="GO" id="GO:0019251">
    <property type="term" value="P:anaerobic cobalamin biosynthetic process"/>
    <property type="evidence" value="ECO:0007669"/>
    <property type="project" value="UniProtKB-UniRule"/>
</dbReference>
<name>A0A1I1Q4T7_9GAMM</name>
<dbReference type="RefSeq" id="WP_093427642.1">
    <property type="nucleotide sequence ID" value="NZ_FOMJ01000002.1"/>
</dbReference>
<keyword evidence="4 5" id="KW-0949">S-adenosyl-L-methionine</keyword>
<dbReference type="GO" id="GO:0043780">
    <property type="term" value="F:cobalt-precorrin-5B C1-methyltransferase activity"/>
    <property type="evidence" value="ECO:0007669"/>
    <property type="project" value="RHEA"/>
</dbReference>
<dbReference type="InterPro" id="IPR036074">
    <property type="entry name" value="CbiD_sf"/>
</dbReference>
<organism evidence="6 7">
    <name type="scientific">Thiohalospira halophila DSM 15071</name>
    <dbReference type="NCBI Taxonomy" id="1123397"/>
    <lineage>
        <taxon>Bacteria</taxon>
        <taxon>Pseudomonadati</taxon>
        <taxon>Pseudomonadota</taxon>
        <taxon>Gammaproteobacteria</taxon>
        <taxon>Thiohalospirales</taxon>
        <taxon>Thiohalospiraceae</taxon>
        <taxon>Thiohalospira</taxon>
    </lineage>
</organism>
<comment type="function">
    <text evidence="5">Catalyzes the methylation of C-1 in cobalt-precorrin-5B to form cobalt-precorrin-6A.</text>
</comment>